<comment type="caution">
    <text evidence="15">The sequence shown here is derived from an EMBL/GenBank/DDBJ whole genome shotgun (WGS) entry which is preliminary data.</text>
</comment>
<dbReference type="InterPro" id="IPR044516">
    <property type="entry name" value="UXS-like"/>
</dbReference>
<keyword evidence="6" id="KW-0812">Transmembrane</keyword>
<dbReference type="GO" id="GO:0070403">
    <property type="term" value="F:NAD+ binding"/>
    <property type="evidence" value="ECO:0007669"/>
    <property type="project" value="InterPro"/>
</dbReference>
<dbReference type="Pfam" id="PF16363">
    <property type="entry name" value="GDP_Man_Dehyd"/>
    <property type="match status" value="1"/>
</dbReference>
<evidence type="ECO:0000256" key="7">
    <source>
        <dbReference type="ARBA" id="ARBA00022793"/>
    </source>
</evidence>
<dbReference type="GO" id="GO:0048040">
    <property type="term" value="F:UDP-glucuronate decarboxylase activity"/>
    <property type="evidence" value="ECO:0007669"/>
    <property type="project" value="UniProtKB-EC"/>
</dbReference>
<proteinExistence type="inferred from homology"/>
<evidence type="ECO:0000256" key="5">
    <source>
        <dbReference type="ARBA" id="ARBA00012290"/>
    </source>
</evidence>
<keyword evidence="12" id="KW-0472">Membrane</keyword>
<comment type="subcellular location">
    <subcellularLocation>
        <location evidence="2">Golgi apparatus</location>
        <location evidence="2">Golgi stack membrane</location>
        <topology evidence="2">Single-pass type II membrane protein</topology>
    </subcellularLocation>
</comment>
<name>A0A0F9TPE5_9ZZZZ</name>
<keyword evidence="8" id="KW-0735">Signal-anchor</keyword>
<dbReference type="SUPFAM" id="SSF51735">
    <property type="entry name" value="NAD(P)-binding Rossmann-fold domains"/>
    <property type="match status" value="1"/>
</dbReference>
<evidence type="ECO:0000313" key="15">
    <source>
        <dbReference type="EMBL" id="KKN76817.1"/>
    </source>
</evidence>
<sequence length="322" mass="35928">MAHYLVTGGAGFIGSHLADRLVADGHGVVLVDDLSTGSLDNIADLLKHPSVEFIRESVRNEMTMTSLVDRCDMIYHLAAAVGVQLIVDRPVHTIETNIHGSEVMLNLANKFRRKILVASTSEVYGKNTKVPFVEDDDVTLGPTHFTRWSYACSKMVDEFLALAYHDQYRLPTVICRFFNTVGPRQTGQYGMVVPRFVRRALRGEPIEIYGTGKQSRCFCNVSDVVGAIVKLMACDAAEGKVVNVGTDESVTIEELANKIIDMTGSKSDTRRLSYEEAYGRPFDDMLTRVPSLEKVNRLIGYKPTVTLEETLRQVIDFERARM</sequence>
<dbReference type="AlphaFoldDB" id="A0A0F9TPE5"/>
<evidence type="ECO:0000256" key="2">
    <source>
        <dbReference type="ARBA" id="ARBA00004447"/>
    </source>
</evidence>
<keyword evidence="10" id="KW-0520">NAD</keyword>
<keyword evidence="11" id="KW-0333">Golgi apparatus</keyword>
<dbReference type="GO" id="GO:0033320">
    <property type="term" value="P:UDP-D-xylose biosynthetic process"/>
    <property type="evidence" value="ECO:0007669"/>
    <property type="project" value="UniProtKB-UniPathway"/>
</dbReference>
<dbReference type="InterPro" id="IPR016040">
    <property type="entry name" value="NAD(P)-bd_dom"/>
</dbReference>
<evidence type="ECO:0000256" key="6">
    <source>
        <dbReference type="ARBA" id="ARBA00022692"/>
    </source>
</evidence>
<dbReference type="Gene3D" id="3.40.50.720">
    <property type="entry name" value="NAD(P)-binding Rossmann-like Domain"/>
    <property type="match status" value="1"/>
</dbReference>
<reference evidence="15" key="1">
    <citation type="journal article" date="2015" name="Nature">
        <title>Complex archaea that bridge the gap between prokaryotes and eukaryotes.</title>
        <authorList>
            <person name="Spang A."/>
            <person name="Saw J.H."/>
            <person name="Jorgensen S.L."/>
            <person name="Zaremba-Niedzwiedzka K."/>
            <person name="Martijn J."/>
            <person name="Lind A.E."/>
            <person name="van Eijk R."/>
            <person name="Schleper C."/>
            <person name="Guy L."/>
            <person name="Ettema T.J."/>
        </authorList>
    </citation>
    <scope>NUCLEOTIDE SEQUENCE</scope>
</reference>
<dbReference type="GO" id="GO:0032580">
    <property type="term" value="C:Golgi cisterna membrane"/>
    <property type="evidence" value="ECO:0007669"/>
    <property type="project" value="UniProtKB-SubCell"/>
</dbReference>
<gene>
    <name evidence="15" type="ORF">LCGC14_0366840</name>
</gene>
<dbReference type="InterPro" id="IPR036291">
    <property type="entry name" value="NAD(P)-bd_dom_sf"/>
</dbReference>
<feature type="domain" description="NAD(P)-binding" evidence="14">
    <location>
        <begin position="5"/>
        <end position="313"/>
    </location>
</feature>
<keyword evidence="7" id="KW-0210">Decarboxylase</keyword>
<protein>
    <recommendedName>
        <fullName evidence="5">UDP-glucuronate decarboxylase</fullName>
        <ecNumber evidence="5">4.1.1.35</ecNumber>
    </recommendedName>
</protein>
<evidence type="ECO:0000256" key="13">
    <source>
        <dbReference type="ARBA" id="ARBA00023239"/>
    </source>
</evidence>
<dbReference type="GO" id="GO:0042732">
    <property type="term" value="P:D-xylose metabolic process"/>
    <property type="evidence" value="ECO:0007669"/>
    <property type="project" value="InterPro"/>
</dbReference>
<evidence type="ECO:0000256" key="11">
    <source>
        <dbReference type="ARBA" id="ARBA00023034"/>
    </source>
</evidence>
<evidence type="ECO:0000259" key="14">
    <source>
        <dbReference type="Pfam" id="PF16363"/>
    </source>
</evidence>
<evidence type="ECO:0000256" key="1">
    <source>
        <dbReference type="ARBA" id="ARBA00001911"/>
    </source>
</evidence>
<dbReference type="PANTHER" id="PTHR43078:SF6">
    <property type="entry name" value="UDP-GLUCURONIC ACID DECARBOXYLASE 1"/>
    <property type="match status" value="1"/>
</dbReference>
<evidence type="ECO:0000256" key="10">
    <source>
        <dbReference type="ARBA" id="ARBA00023027"/>
    </source>
</evidence>
<dbReference type="UniPathway" id="UPA00796">
    <property type="reaction ID" value="UER00771"/>
</dbReference>
<comment type="cofactor">
    <cofactor evidence="1">
        <name>NAD(+)</name>
        <dbReference type="ChEBI" id="CHEBI:57540"/>
    </cofactor>
</comment>
<accession>A0A0F9TPE5</accession>
<evidence type="ECO:0000256" key="4">
    <source>
        <dbReference type="ARBA" id="ARBA00007505"/>
    </source>
</evidence>
<evidence type="ECO:0000256" key="12">
    <source>
        <dbReference type="ARBA" id="ARBA00023136"/>
    </source>
</evidence>
<dbReference type="EC" id="4.1.1.35" evidence="5"/>
<comment type="pathway">
    <text evidence="3">Nucleotide-sugar biosynthesis; UDP-alpha-D-xylose biosynthesis; UDP-alpha-D-xylose from UDP-alpha-D-glucuronate: step 1/1.</text>
</comment>
<evidence type="ECO:0000256" key="8">
    <source>
        <dbReference type="ARBA" id="ARBA00022968"/>
    </source>
</evidence>
<keyword evidence="13" id="KW-0456">Lyase</keyword>
<comment type="similarity">
    <text evidence="4">Belongs to the NAD(P)-dependent epimerase/dehydratase family. UDP-glucuronic acid decarboxylase subfamily.</text>
</comment>
<dbReference type="PANTHER" id="PTHR43078">
    <property type="entry name" value="UDP-GLUCURONIC ACID DECARBOXYLASE-RELATED"/>
    <property type="match status" value="1"/>
</dbReference>
<dbReference type="EMBL" id="LAZR01000289">
    <property type="protein sequence ID" value="KKN76817.1"/>
    <property type="molecule type" value="Genomic_DNA"/>
</dbReference>
<keyword evidence="9" id="KW-1133">Transmembrane helix</keyword>
<organism evidence="15">
    <name type="scientific">marine sediment metagenome</name>
    <dbReference type="NCBI Taxonomy" id="412755"/>
    <lineage>
        <taxon>unclassified sequences</taxon>
        <taxon>metagenomes</taxon>
        <taxon>ecological metagenomes</taxon>
    </lineage>
</organism>
<evidence type="ECO:0000256" key="3">
    <source>
        <dbReference type="ARBA" id="ARBA00005100"/>
    </source>
</evidence>
<evidence type="ECO:0000256" key="9">
    <source>
        <dbReference type="ARBA" id="ARBA00022989"/>
    </source>
</evidence>